<reference evidence="3" key="1">
    <citation type="journal article" date="2014" name="Nat. Commun.">
        <title>Genomic adaptations of the halophilic Dead Sea filamentous fungus Eurotium rubrum.</title>
        <authorList>
            <person name="Kis-Papo T."/>
            <person name="Weig A.R."/>
            <person name="Riley R."/>
            <person name="Persoh D."/>
            <person name="Salamov A."/>
            <person name="Sun H."/>
            <person name="Lipzen A."/>
            <person name="Wasser S.P."/>
            <person name="Rambold G."/>
            <person name="Grigoriev I.V."/>
            <person name="Nevo E."/>
        </authorList>
    </citation>
    <scope>NUCLEOTIDE SEQUENCE [LARGE SCALE GENOMIC DNA]</scope>
    <source>
        <strain evidence="3">CBS 135680</strain>
    </source>
</reference>
<dbReference type="RefSeq" id="XP_040640998.1">
    <property type="nucleotide sequence ID" value="XM_040781339.1"/>
</dbReference>
<dbReference type="EMBL" id="KK088416">
    <property type="protein sequence ID" value="EYE97310.1"/>
    <property type="molecule type" value="Genomic_DNA"/>
</dbReference>
<dbReference type="AlphaFoldDB" id="A0A017SLY5"/>
<dbReference type="CDD" id="cd18186">
    <property type="entry name" value="BTB_POZ_ZBTB_KLHL-like"/>
    <property type="match status" value="1"/>
</dbReference>
<protein>
    <submittedName>
        <fullName evidence="2">Uncharacterized protein</fullName>
    </submittedName>
</protein>
<dbReference type="GeneID" id="63696463"/>
<dbReference type="InterPro" id="IPR011333">
    <property type="entry name" value="SKP1/BTB/POZ_sf"/>
</dbReference>
<dbReference type="SUPFAM" id="SSF54695">
    <property type="entry name" value="POZ domain"/>
    <property type="match status" value="1"/>
</dbReference>
<feature type="region of interest" description="Disordered" evidence="1">
    <location>
        <begin position="1"/>
        <end position="47"/>
    </location>
</feature>
<dbReference type="HOGENOM" id="CLU_068952_0_0_1"/>
<feature type="compositionally biased region" description="Basic residues" evidence="1">
    <location>
        <begin position="309"/>
        <end position="318"/>
    </location>
</feature>
<dbReference type="PANTHER" id="PTHR47843:SF3">
    <property type="entry name" value="BTB DOMAIN-CONTAINING PROTEIN"/>
    <property type="match status" value="1"/>
</dbReference>
<name>A0A017SLY5_ASPRC</name>
<dbReference type="Gene3D" id="3.30.710.10">
    <property type="entry name" value="Potassium Channel Kv1.1, Chain A"/>
    <property type="match status" value="1"/>
</dbReference>
<organism evidence="2 3">
    <name type="scientific">Aspergillus ruber (strain CBS 135680)</name>
    <dbReference type="NCBI Taxonomy" id="1388766"/>
    <lineage>
        <taxon>Eukaryota</taxon>
        <taxon>Fungi</taxon>
        <taxon>Dikarya</taxon>
        <taxon>Ascomycota</taxon>
        <taxon>Pezizomycotina</taxon>
        <taxon>Eurotiomycetes</taxon>
        <taxon>Eurotiomycetidae</taxon>
        <taxon>Eurotiales</taxon>
        <taxon>Aspergillaceae</taxon>
        <taxon>Aspergillus</taxon>
        <taxon>Aspergillus subgen. Aspergillus</taxon>
    </lineage>
</organism>
<feature type="compositionally biased region" description="Basic and acidic residues" evidence="1">
    <location>
        <begin position="292"/>
        <end position="304"/>
    </location>
</feature>
<evidence type="ECO:0000256" key="1">
    <source>
        <dbReference type="SAM" id="MobiDB-lite"/>
    </source>
</evidence>
<dbReference type="PANTHER" id="PTHR47843">
    <property type="entry name" value="BTB DOMAIN-CONTAINING PROTEIN-RELATED"/>
    <property type="match status" value="1"/>
</dbReference>
<feature type="region of interest" description="Disordered" evidence="1">
    <location>
        <begin position="292"/>
        <end position="318"/>
    </location>
</feature>
<feature type="region of interest" description="Disordered" evidence="1">
    <location>
        <begin position="63"/>
        <end position="91"/>
    </location>
</feature>
<feature type="compositionally biased region" description="Polar residues" evidence="1">
    <location>
        <begin position="68"/>
        <end position="84"/>
    </location>
</feature>
<accession>A0A017SLY5</accession>
<proteinExistence type="predicted"/>
<sequence length="318" mass="35425">MDASRLHLSAETTEAPESAQKAQNTLNTQTLQKPPQNLDEPQGQVQGQGVEVEVEMDNTCDFAANGGQMDTAQDLNAPTASDAQPTDAPTAAKKNSDLGFLNYLMSPIVEIIVGQGENETTLTAHQTLLLESPFLAEMVNKFSETEPRRIELPHEHVDAFGCFLQFQYTRDYTSKPTTGQDAKVSDGSGEQLLKHARVYTLAEKLRIPALKVLAHTKIHRVNSSPRGEIEYARYVYTHTSVDDVMLRKPIARFWATRSHVLRHGVEGEFKRLCLDVPDFSYEVLALVLENKEKRSQDNKTESESGARTSGRKRQRGGQ</sequence>
<dbReference type="Proteomes" id="UP000019804">
    <property type="component" value="Unassembled WGS sequence"/>
</dbReference>
<feature type="compositionally biased region" description="Polar residues" evidence="1">
    <location>
        <begin position="20"/>
        <end position="35"/>
    </location>
</feature>
<evidence type="ECO:0000313" key="2">
    <source>
        <dbReference type="EMBL" id="EYE97310.1"/>
    </source>
</evidence>
<keyword evidence="3" id="KW-1185">Reference proteome</keyword>
<gene>
    <name evidence="2" type="ORF">EURHEDRAFT_410368</name>
</gene>
<evidence type="ECO:0000313" key="3">
    <source>
        <dbReference type="Proteomes" id="UP000019804"/>
    </source>
</evidence>
<dbReference type="OrthoDB" id="3926209at2759"/>